<evidence type="ECO:0000313" key="1">
    <source>
        <dbReference type="EMBL" id="KAJ55919.1"/>
    </source>
</evidence>
<dbReference type="PIRSF" id="PIRSF012608">
    <property type="entry name" value="UCP012608"/>
    <property type="match status" value="1"/>
</dbReference>
<name>A0A037ZJY7_9RHOB</name>
<comment type="caution">
    <text evidence="1">The sequence shown here is derived from an EMBL/GenBank/DDBJ whole genome shotgun (WGS) entry which is preliminary data.</text>
</comment>
<dbReference type="EMBL" id="JFKE01000003">
    <property type="protein sequence ID" value="KAJ55919.1"/>
    <property type="molecule type" value="Genomic_DNA"/>
</dbReference>
<dbReference type="OrthoDB" id="7666987at2"/>
<proteinExistence type="predicted"/>
<dbReference type="RefSeq" id="WP_035257980.1">
    <property type="nucleotide sequence ID" value="NZ_JFKE01000003.1"/>
</dbReference>
<dbReference type="AlphaFoldDB" id="A0A037ZJY7"/>
<organism evidence="1 2">
    <name type="scientific">Actibacterium mucosum KCTC 23349</name>
    <dbReference type="NCBI Taxonomy" id="1454373"/>
    <lineage>
        <taxon>Bacteria</taxon>
        <taxon>Pseudomonadati</taxon>
        <taxon>Pseudomonadota</taxon>
        <taxon>Alphaproteobacteria</taxon>
        <taxon>Rhodobacterales</taxon>
        <taxon>Roseobacteraceae</taxon>
        <taxon>Actibacterium</taxon>
    </lineage>
</organism>
<protein>
    <recommendedName>
        <fullName evidence="3">DUF2332 domain-containing protein</fullName>
    </recommendedName>
</protein>
<evidence type="ECO:0000313" key="2">
    <source>
        <dbReference type="Proteomes" id="UP000026249"/>
    </source>
</evidence>
<sequence>MTLRDAFLRQATVCPQLGSPFMGQLCGLLADMLDSPGPVFERMRAWPGDVSAAGHSVPLRLCGALHGLVIDGTAPELAAVYPPNQTDDDALRRAVLAAISTHETRIQAWLDNAPQTNEVRRSTGIIAVGQWLSNRCGLPFNLLELGASAGLNLQWDRMALDLPDVRFGPDDATLRLSPDWTGPLPPQAPVHVTRRRGVDLSPLSIADEGDVLRLRAYLWPDQPDRRARTDAAIKLAHKHKPEVAAGDAAPWLERVLQDLPEGEITFIYHTIAWQYFPQETKERCAAAIVAAGARATENAPLAWLGIEADDQKPGAGMCLRLWPDDVTLNIGRMDFHGRWLIWTPPS</sequence>
<dbReference type="Proteomes" id="UP000026249">
    <property type="component" value="Unassembled WGS sequence"/>
</dbReference>
<gene>
    <name evidence="1" type="ORF">ACMU_09125</name>
</gene>
<keyword evidence="2" id="KW-1185">Reference proteome</keyword>
<evidence type="ECO:0008006" key="3">
    <source>
        <dbReference type="Google" id="ProtNLM"/>
    </source>
</evidence>
<dbReference type="InterPro" id="IPR011200">
    <property type="entry name" value="UCP012608"/>
</dbReference>
<reference evidence="1 2" key="1">
    <citation type="submission" date="2014-03" db="EMBL/GenBank/DDBJ databases">
        <title>Draft Genome Sequence of Actibacterium mucosum KCTC 23349, a Marine Alphaproteobacterium with Complex Ionic Requirements Isolated from Mediterranean Seawater at Malvarrosa Beach, Valencia, Spain.</title>
        <authorList>
            <person name="Arahal D.R."/>
            <person name="Shao Z."/>
            <person name="Lai Q."/>
            <person name="Pujalte M.J."/>
        </authorList>
    </citation>
    <scope>NUCLEOTIDE SEQUENCE [LARGE SCALE GENOMIC DNA]</scope>
    <source>
        <strain evidence="1 2">KCTC 23349</strain>
    </source>
</reference>
<accession>A0A037ZJY7</accession>
<dbReference type="STRING" id="1454373.ACMU_09125"/>
<dbReference type="Pfam" id="PF10094">
    <property type="entry name" value="DUF2332"/>
    <property type="match status" value="1"/>
</dbReference>